<dbReference type="AlphaFoldDB" id="A0A812SF66"/>
<keyword evidence="3" id="KW-1185">Reference proteome</keyword>
<accession>A0A812SF66</accession>
<dbReference type="OrthoDB" id="445803at2759"/>
<name>A0A812SF66_SYMPI</name>
<protein>
    <submittedName>
        <fullName evidence="2">Uncharacterized protein</fullName>
    </submittedName>
</protein>
<gene>
    <name evidence="2" type="ORF">SPIL2461_LOCUS12308</name>
</gene>
<organism evidence="2 3">
    <name type="scientific">Symbiodinium pilosum</name>
    <name type="common">Dinoflagellate</name>
    <dbReference type="NCBI Taxonomy" id="2952"/>
    <lineage>
        <taxon>Eukaryota</taxon>
        <taxon>Sar</taxon>
        <taxon>Alveolata</taxon>
        <taxon>Dinophyceae</taxon>
        <taxon>Suessiales</taxon>
        <taxon>Symbiodiniaceae</taxon>
        <taxon>Symbiodinium</taxon>
    </lineage>
</organism>
<proteinExistence type="predicted"/>
<evidence type="ECO:0000313" key="3">
    <source>
        <dbReference type="Proteomes" id="UP000649617"/>
    </source>
</evidence>
<keyword evidence="1" id="KW-0732">Signal</keyword>
<sequence>MECCMRALPVLLAWVLWEPASAEVFTQKENMGLQDGRHKRFPCAHAPRITSWEEAEVFKINHEPFTNTKKVFVRKGEVPPLTQISVAEFLDGTYFEDHVP</sequence>
<dbReference type="EMBL" id="CAJNIZ010025136">
    <property type="protein sequence ID" value="CAE7481816.1"/>
    <property type="molecule type" value="Genomic_DNA"/>
</dbReference>
<feature type="chain" id="PRO_5032581027" evidence="1">
    <location>
        <begin position="23"/>
        <end position="100"/>
    </location>
</feature>
<dbReference type="Proteomes" id="UP000649617">
    <property type="component" value="Unassembled WGS sequence"/>
</dbReference>
<evidence type="ECO:0000256" key="1">
    <source>
        <dbReference type="SAM" id="SignalP"/>
    </source>
</evidence>
<feature type="signal peptide" evidence="1">
    <location>
        <begin position="1"/>
        <end position="22"/>
    </location>
</feature>
<reference evidence="2" key="1">
    <citation type="submission" date="2021-02" db="EMBL/GenBank/DDBJ databases">
        <authorList>
            <person name="Dougan E. K."/>
            <person name="Rhodes N."/>
            <person name="Thang M."/>
            <person name="Chan C."/>
        </authorList>
    </citation>
    <scope>NUCLEOTIDE SEQUENCE</scope>
</reference>
<comment type="caution">
    <text evidence="2">The sequence shown here is derived from an EMBL/GenBank/DDBJ whole genome shotgun (WGS) entry which is preliminary data.</text>
</comment>
<evidence type="ECO:0000313" key="2">
    <source>
        <dbReference type="EMBL" id="CAE7481816.1"/>
    </source>
</evidence>